<protein>
    <submittedName>
        <fullName evidence="2">Muconolactone delta-isomerase</fullName>
    </submittedName>
</protein>
<accession>A0AAE3XQY7</accession>
<dbReference type="Proteomes" id="UP001185092">
    <property type="component" value="Unassembled WGS sequence"/>
</dbReference>
<reference evidence="2" key="1">
    <citation type="submission" date="2023-07" db="EMBL/GenBank/DDBJ databases">
        <title>Genomic Encyclopedia of Type Strains, Phase IV (KMG-IV): sequencing the most valuable type-strain genomes for metagenomic binning, comparative biology and taxonomic classification.</title>
        <authorList>
            <person name="Goeker M."/>
        </authorList>
    </citation>
    <scope>NUCLEOTIDE SEQUENCE</scope>
    <source>
        <strain evidence="2">DSM 26174</strain>
    </source>
</reference>
<dbReference type="RefSeq" id="WP_309940199.1">
    <property type="nucleotide sequence ID" value="NZ_AP025305.1"/>
</dbReference>
<gene>
    <name evidence="2" type="ORF">HNQ88_003367</name>
</gene>
<keyword evidence="1" id="KW-0175">Coiled coil</keyword>
<dbReference type="AlphaFoldDB" id="A0AAE3XQY7"/>
<proteinExistence type="predicted"/>
<evidence type="ECO:0000256" key="1">
    <source>
        <dbReference type="SAM" id="Coils"/>
    </source>
</evidence>
<name>A0AAE3XQY7_9BACT</name>
<dbReference type="EMBL" id="JAVDQD010000004">
    <property type="protein sequence ID" value="MDR6240301.1"/>
    <property type="molecule type" value="Genomic_DNA"/>
</dbReference>
<feature type="coiled-coil region" evidence="1">
    <location>
        <begin position="376"/>
        <end position="403"/>
    </location>
</feature>
<evidence type="ECO:0000313" key="3">
    <source>
        <dbReference type="Proteomes" id="UP001185092"/>
    </source>
</evidence>
<sequence>MPFQENTFVYKQKRERKVKHSSGLVRLPPLKVSYTALKSRDEFDKRLVPSNPDDAYCMVDDFCFDDIPKDDGGGWLKRNFASPVFPTDDQGTLGKHDKSTFFKRMKSKISKLGKGKDKGEPYNLYSFDVVENFGPSENTMKKLEEAFPVVAQVRSLLGEVEVLDESIKEARLNPMHSARHLPSKQLASLAISNVDAGALRASMEQFGFPFDEVDITAVESKSLAKESEIVRSKLEDNPLVALVCLEKARESHGRYVVKLQEDLKAKEQRLDKKYKEHAHAPETVPMSEELQVHGQKLRLKRLKGQLGTQQVFKDQNDGRLRFLRSLYPNIQKDASKVRHYCMDRGLSLQALERDEYGEVAETHGFNANYLDEVMEMISHEAEIEKLEARIKDLETHVSELSLKVQSLKSPEEERLLEVEGSYQRSVKDFYEVMCPFEGRPDFLEHYSAEQLMSFYLHQTRNLKAKEIRRLAKQWLNDNEQSSSEEAVRVRKALIYLLN</sequence>
<comment type="caution">
    <text evidence="2">The sequence shown here is derived from an EMBL/GenBank/DDBJ whole genome shotgun (WGS) entry which is preliminary data.</text>
</comment>
<keyword evidence="3" id="KW-1185">Reference proteome</keyword>
<organism evidence="2 3">
    <name type="scientific">Aureibacter tunicatorum</name>
    <dbReference type="NCBI Taxonomy" id="866807"/>
    <lineage>
        <taxon>Bacteria</taxon>
        <taxon>Pseudomonadati</taxon>
        <taxon>Bacteroidota</taxon>
        <taxon>Cytophagia</taxon>
        <taxon>Cytophagales</taxon>
        <taxon>Persicobacteraceae</taxon>
        <taxon>Aureibacter</taxon>
    </lineage>
</organism>
<evidence type="ECO:0000313" key="2">
    <source>
        <dbReference type="EMBL" id="MDR6240301.1"/>
    </source>
</evidence>